<keyword evidence="2" id="KW-1185">Reference proteome</keyword>
<dbReference type="EMBL" id="JAWDGP010000734">
    <property type="protein sequence ID" value="KAK3797935.1"/>
    <property type="molecule type" value="Genomic_DNA"/>
</dbReference>
<evidence type="ECO:0000313" key="2">
    <source>
        <dbReference type="Proteomes" id="UP001283361"/>
    </source>
</evidence>
<evidence type="ECO:0000313" key="1">
    <source>
        <dbReference type="EMBL" id="KAK3797935.1"/>
    </source>
</evidence>
<gene>
    <name evidence="1" type="ORF">RRG08_057388</name>
</gene>
<comment type="caution">
    <text evidence="1">The sequence shown here is derived from an EMBL/GenBank/DDBJ whole genome shotgun (WGS) entry which is preliminary data.</text>
</comment>
<sequence>MGENGDSAESLVSLRRTVISEEEMKKCWKRTIEKRKDFIQAVIVPHDSSFISELKASLSMATAQLREPTRQMWPTIYDYRTWRLLTCLPLWKWRPILGSLRKCCKR</sequence>
<name>A0AAE1B2D9_9GAST</name>
<dbReference type="AlphaFoldDB" id="A0AAE1B2D9"/>
<accession>A0AAE1B2D9</accession>
<reference evidence="1" key="1">
    <citation type="journal article" date="2023" name="G3 (Bethesda)">
        <title>A reference genome for the long-term kleptoplast-retaining sea slug Elysia crispata morphotype clarki.</title>
        <authorList>
            <person name="Eastman K.E."/>
            <person name="Pendleton A.L."/>
            <person name="Shaikh M.A."/>
            <person name="Suttiyut T."/>
            <person name="Ogas R."/>
            <person name="Tomko P."/>
            <person name="Gavelis G."/>
            <person name="Widhalm J.R."/>
            <person name="Wisecaver J.H."/>
        </authorList>
    </citation>
    <scope>NUCLEOTIDE SEQUENCE</scope>
    <source>
        <strain evidence="1">ECLA1</strain>
    </source>
</reference>
<dbReference type="Proteomes" id="UP001283361">
    <property type="component" value="Unassembled WGS sequence"/>
</dbReference>
<organism evidence="1 2">
    <name type="scientific">Elysia crispata</name>
    <name type="common">lettuce slug</name>
    <dbReference type="NCBI Taxonomy" id="231223"/>
    <lineage>
        <taxon>Eukaryota</taxon>
        <taxon>Metazoa</taxon>
        <taxon>Spiralia</taxon>
        <taxon>Lophotrochozoa</taxon>
        <taxon>Mollusca</taxon>
        <taxon>Gastropoda</taxon>
        <taxon>Heterobranchia</taxon>
        <taxon>Euthyneura</taxon>
        <taxon>Panpulmonata</taxon>
        <taxon>Sacoglossa</taxon>
        <taxon>Placobranchoidea</taxon>
        <taxon>Plakobranchidae</taxon>
        <taxon>Elysia</taxon>
    </lineage>
</organism>
<proteinExistence type="predicted"/>
<protein>
    <submittedName>
        <fullName evidence="1">Uncharacterized protein</fullName>
    </submittedName>
</protein>